<evidence type="ECO:0000256" key="13">
    <source>
        <dbReference type="ARBA" id="ARBA00035852"/>
    </source>
</evidence>
<dbReference type="InterPro" id="IPR052365">
    <property type="entry name" value="THEM4/THEM5_acyl-CoA_thioest"/>
</dbReference>
<evidence type="ECO:0000256" key="17">
    <source>
        <dbReference type="ARBA" id="ARBA00040123"/>
    </source>
</evidence>
<keyword evidence="11" id="KW-0472">Membrane</keyword>
<keyword evidence="4" id="KW-1003">Cell membrane</keyword>
<evidence type="ECO:0000256" key="20">
    <source>
        <dbReference type="ARBA" id="ARBA00047734"/>
    </source>
</evidence>
<comment type="catalytic activity">
    <reaction evidence="19">
        <text>octanoyl-CoA + H2O = octanoate + CoA + H(+)</text>
        <dbReference type="Rhea" id="RHEA:30143"/>
        <dbReference type="ChEBI" id="CHEBI:15377"/>
        <dbReference type="ChEBI" id="CHEBI:15378"/>
        <dbReference type="ChEBI" id="CHEBI:25646"/>
        <dbReference type="ChEBI" id="CHEBI:57287"/>
        <dbReference type="ChEBI" id="CHEBI:57386"/>
    </reaction>
    <physiologicalReaction direction="left-to-right" evidence="19">
        <dbReference type="Rhea" id="RHEA:30144"/>
    </physiologicalReaction>
</comment>
<evidence type="ECO:0000256" key="9">
    <source>
        <dbReference type="ARBA" id="ARBA00022946"/>
    </source>
</evidence>
<dbReference type="Proteomes" id="UP000240739">
    <property type="component" value="Unassembled WGS sequence"/>
</dbReference>
<evidence type="ECO:0000256" key="18">
    <source>
        <dbReference type="ARBA" id="ARBA00043210"/>
    </source>
</evidence>
<accession>A0A2T4UNK3</accession>
<evidence type="ECO:0000256" key="7">
    <source>
        <dbReference type="ARBA" id="ARBA00022801"/>
    </source>
</evidence>
<dbReference type="GO" id="GO:0005737">
    <property type="term" value="C:cytoplasm"/>
    <property type="evidence" value="ECO:0007669"/>
    <property type="project" value="UniProtKB-SubCell"/>
</dbReference>
<comment type="catalytic activity">
    <reaction evidence="20">
        <text>hexadecanoyl-CoA + H2O = hexadecanoate + CoA + H(+)</text>
        <dbReference type="Rhea" id="RHEA:16645"/>
        <dbReference type="ChEBI" id="CHEBI:7896"/>
        <dbReference type="ChEBI" id="CHEBI:15377"/>
        <dbReference type="ChEBI" id="CHEBI:15378"/>
        <dbReference type="ChEBI" id="CHEBI:57287"/>
        <dbReference type="ChEBI" id="CHEBI:57379"/>
        <dbReference type="EC" id="3.1.2.2"/>
    </reaction>
    <physiologicalReaction direction="left-to-right" evidence="20">
        <dbReference type="Rhea" id="RHEA:16646"/>
    </physiologicalReaction>
</comment>
<evidence type="ECO:0000256" key="6">
    <source>
        <dbReference type="ARBA" id="ARBA00022703"/>
    </source>
</evidence>
<comment type="catalytic activity">
    <reaction evidence="23">
        <text>tetradecanoyl-CoA + H2O = tetradecanoate + CoA + H(+)</text>
        <dbReference type="Rhea" id="RHEA:40119"/>
        <dbReference type="ChEBI" id="CHEBI:15377"/>
        <dbReference type="ChEBI" id="CHEBI:15378"/>
        <dbReference type="ChEBI" id="CHEBI:30807"/>
        <dbReference type="ChEBI" id="CHEBI:57287"/>
        <dbReference type="ChEBI" id="CHEBI:57385"/>
    </reaction>
    <physiologicalReaction direction="left-to-right" evidence="23">
        <dbReference type="Rhea" id="RHEA:40120"/>
    </physiologicalReaction>
</comment>
<gene>
    <name evidence="25" type="ORF">C7Y72_11830</name>
</gene>
<comment type="catalytic activity">
    <reaction evidence="13">
        <text>(5Z,8Z,11Z,14Z)-eicosatetraenoyl-CoA + H2O = (5Z,8Z,11Z,14Z)-eicosatetraenoate + CoA + H(+)</text>
        <dbReference type="Rhea" id="RHEA:40151"/>
        <dbReference type="ChEBI" id="CHEBI:15377"/>
        <dbReference type="ChEBI" id="CHEBI:15378"/>
        <dbReference type="ChEBI" id="CHEBI:32395"/>
        <dbReference type="ChEBI" id="CHEBI:57287"/>
        <dbReference type="ChEBI" id="CHEBI:57368"/>
    </reaction>
    <physiologicalReaction direction="left-to-right" evidence="13">
        <dbReference type="Rhea" id="RHEA:40152"/>
    </physiologicalReaction>
</comment>
<evidence type="ECO:0000259" key="24">
    <source>
        <dbReference type="Pfam" id="PF03061"/>
    </source>
</evidence>
<dbReference type="InterPro" id="IPR006683">
    <property type="entry name" value="Thioestr_dom"/>
</dbReference>
<evidence type="ECO:0000256" key="8">
    <source>
        <dbReference type="ARBA" id="ARBA00022832"/>
    </source>
</evidence>
<proteinExistence type="inferred from homology"/>
<dbReference type="CDD" id="cd03443">
    <property type="entry name" value="PaaI_thioesterase"/>
    <property type="match status" value="1"/>
</dbReference>
<reference evidence="25 26" key="1">
    <citation type="submission" date="2018-03" db="EMBL/GenBank/DDBJ databases">
        <title>Aquarubrobacter algicola gen. nov., sp. nov., a novel actinobacterium isolated from shallow eutrophic lake during the end of cyanobacterial harmful algal blooms.</title>
        <authorList>
            <person name="Chun S.J."/>
        </authorList>
    </citation>
    <scope>NUCLEOTIDE SEQUENCE [LARGE SCALE GENOMIC DNA]</scope>
    <source>
        <strain evidence="25 26">Seoho-28</strain>
    </source>
</reference>
<evidence type="ECO:0000256" key="21">
    <source>
        <dbReference type="ARBA" id="ARBA00047969"/>
    </source>
</evidence>
<keyword evidence="6" id="KW-0053">Apoptosis</keyword>
<comment type="catalytic activity">
    <reaction evidence="14">
        <text>(9Z)-octadecenoyl-CoA + H2O = (9Z)-octadecenoate + CoA + H(+)</text>
        <dbReference type="Rhea" id="RHEA:40139"/>
        <dbReference type="ChEBI" id="CHEBI:15377"/>
        <dbReference type="ChEBI" id="CHEBI:15378"/>
        <dbReference type="ChEBI" id="CHEBI:30823"/>
        <dbReference type="ChEBI" id="CHEBI:57287"/>
        <dbReference type="ChEBI" id="CHEBI:57387"/>
    </reaction>
    <physiologicalReaction direction="left-to-right" evidence="14">
        <dbReference type="Rhea" id="RHEA:40140"/>
    </physiologicalReaction>
</comment>
<dbReference type="Pfam" id="PF03061">
    <property type="entry name" value="4HBT"/>
    <property type="match status" value="1"/>
</dbReference>
<dbReference type="InterPro" id="IPR029069">
    <property type="entry name" value="HotDog_dom_sf"/>
</dbReference>
<evidence type="ECO:0000256" key="11">
    <source>
        <dbReference type="ARBA" id="ARBA00023136"/>
    </source>
</evidence>
<keyword evidence="7" id="KW-0378">Hydrolase</keyword>
<keyword evidence="9" id="KW-0809">Transit peptide</keyword>
<dbReference type="SUPFAM" id="SSF54637">
    <property type="entry name" value="Thioesterase/thiol ester dehydrase-isomerase"/>
    <property type="match status" value="1"/>
</dbReference>
<evidence type="ECO:0000313" key="26">
    <source>
        <dbReference type="Proteomes" id="UP000240739"/>
    </source>
</evidence>
<dbReference type="PANTHER" id="PTHR12418">
    <property type="entry name" value="ACYL-COENZYME A THIOESTERASE THEM4"/>
    <property type="match status" value="1"/>
</dbReference>
<dbReference type="OrthoDB" id="5505920at2"/>
<comment type="catalytic activity">
    <reaction evidence="21">
        <text>decanoyl-CoA + H2O = decanoate + CoA + H(+)</text>
        <dbReference type="Rhea" id="RHEA:40059"/>
        <dbReference type="ChEBI" id="CHEBI:15377"/>
        <dbReference type="ChEBI" id="CHEBI:15378"/>
        <dbReference type="ChEBI" id="CHEBI:27689"/>
        <dbReference type="ChEBI" id="CHEBI:57287"/>
        <dbReference type="ChEBI" id="CHEBI:61430"/>
    </reaction>
    <physiologicalReaction direction="left-to-right" evidence="21">
        <dbReference type="Rhea" id="RHEA:40060"/>
    </physiologicalReaction>
</comment>
<sequence length="158" mass="17059">MHSAPARTHDPMCMGCGHANPGNLGVRVWFEGQRVHGEVLLDERHSGAPGYAHGGAIAAIMDDLLGQVLIPLDRPGVTATITVDFRGPALLGRTLSLESWCEKIDGRKLHMRGEIRDGDTLVAEARALFIHVDVSHWEASGQPLPESWQGWGGEAQNA</sequence>
<dbReference type="AlphaFoldDB" id="A0A2T4UNK3"/>
<evidence type="ECO:0000256" key="5">
    <source>
        <dbReference type="ARBA" id="ARBA00022490"/>
    </source>
</evidence>
<keyword evidence="8" id="KW-0276">Fatty acid metabolism</keyword>
<keyword evidence="10" id="KW-0443">Lipid metabolism</keyword>
<dbReference type="GO" id="GO:0016020">
    <property type="term" value="C:membrane"/>
    <property type="evidence" value="ECO:0007669"/>
    <property type="project" value="UniProtKB-SubCell"/>
</dbReference>
<protein>
    <recommendedName>
        <fullName evidence="17">Acyl-coenzyme A thioesterase THEM4</fullName>
        <ecNumber evidence="16">3.1.2.2</ecNumber>
    </recommendedName>
    <alternativeName>
        <fullName evidence="18">Thioesterase superfamily member 4</fullName>
    </alternativeName>
</protein>
<name>A0A2T4UNK3_9ACTN</name>
<evidence type="ECO:0000256" key="2">
    <source>
        <dbReference type="ARBA" id="ARBA00004496"/>
    </source>
</evidence>
<evidence type="ECO:0000256" key="4">
    <source>
        <dbReference type="ARBA" id="ARBA00022475"/>
    </source>
</evidence>
<evidence type="ECO:0000256" key="15">
    <source>
        <dbReference type="ARBA" id="ARBA00038456"/>
    </source>
</evidence>
<evidence type="ECO:0000313" key="25">
    <source>
        <dbReference type="EMBL" id="PTL60817.1"/>
    </source>
</evidence>
<evidence type="ECO:0000256" key="10">
    <source>
        <dbReference type="ARBA" id="ARBA00023098"/>
    </source>
</evidence>
<keyword evidence="12" id="KW-0966">Cell projection</keyword>
<evidence type="ECO:0000256" key="16">
    <source>
        <dbReference type="ARBA" id="ARBA00038848"/>
    </source>
</evidence>
<comment type="similarity">
    <text evidence="15">Belongs to the THEM4/THEM5 thioesterase family.</text>
</comment>
<organism evidence="25 26">
    <name type="scientific">Paraconexibacter algicola</name>
    <dbReference type="NCBI Taxonomy" id="2133960"/>
    <lineage>
        <taxon>Bacteria</taxon>
        <taxon>Bacillati</taxon>
        <taxon>Actinomycetota</taxon>
        <taxon>Thermoleophilia</taxon>
        <taxon>Solirubrobacterales</taxon>
        <taxon>Paraconexibacteraceae</taxon>
        <taxon>Paraconexibacter</taxon>
    </lineage>
</organism>
<evidence type="ECO:0000256" key="14">
    <source>
        <dbReference type="ARBA" id="ARBA00037002"/>
    </source>
</evidence>
<keyword evidence="5" id="KW-0963">Cytoplasm</keyword>
<evidence type="ECO:0000256" key="3">
    <source>
        <dbReference type="ARBA" id="ARBA00004632"/>
    </source>
</evidence>
<dbReference type="EC" id="3.1.2.2" evidence="16"/>
<evidence type="ECO:0000256" key="19">
    <source>
        <dbReference type="ARBA" id="ARBA00047588"/>
    </source>
</evidence>
<dbReference type="EMBL" id="PYYB01000001">
    <property type="protein sequence ID" value="PTL60817.1"/>
    <property type="molecule type" value="Genomic_DNA"/>
</dbReference>
<feature type="domain" description="Thioesterase" evidence="24">
    <location>
        <begin position="50"/>
        <end position="122"/>
    </location>
</feature>
<comment type="caution">
    <text evidence="25">The sequence shown here is derived from an EMBL/GenBank/DDBJ whole genome shotgun (WGS) entry which is preliminary data.</text>
</comment>
<evidence type="ECO:0000256" key="22">
    <source>
        <dbReference type="ARBA" id="ARBA00048074"/>
    </source>
</evidence>
<dbReference type="PANTHER" id="PTHR12418:SF19">
    <property type="entry name" value="ACYL-COENZYME A THIOESTERASE THEM4"/>
    <property type="match status" value="1"/>
</dbReference>
<evidence type="ECO:0000256" key="23">
    <source>
        <dbReference type="ARBA" id="ARBA00048180"/>
    </source>
</evidence>
<comment type="catalytic activity">
    <reaction evidence="22">
        <text>dodecanoyl-CoA + H2O = dodecanoate + CoA + H(+)</text>
        <dbReference type="Rhea" id="RHEA:30135"/>
        <dbReference type="ChEBI" id="CHEBI:15377"/>
        <dbReference type="ChEBI" id="CHEBI:15378"/>
        <dbReference type="ChEBI" id="CHEBI:18262"/>
        <dbReference type="ChEBI" id="CHEBI:57287"/>
        <dbReference type="ChEBI" id="CHEBI:57375"/>
    </reaction>
    <physiologicalReaction direction="left-to-right" evidence="22">
        <dbReference type="Rhea" id="RHEA:30136"/>
    </physiologicalReaction>
</comment>
<comment type="subcellular location">
    <subcellularLocation>
        <location evidence="3">Cell projection</location>
        <location evidence="3">Ruffle membrane</location>
    </subcellularLocation>
    <subcellularLocation>
        <location evidence="2">Cytoplasm</location>
    </subcellularLocation>
    <subcellularLocation>
        <location evidence="1">Membrane</location>
        <topology evidence="1">Peripheral membrane protein</topology>
    </subcellularLocation>
</comment>
<dbReference type="GO" id="GO:0006631">
    <property type="term" value="P:fatty acid metabolic process"/>
    <property type="evidence" value="ECO:0007669"/>
    <property type="project" value="UniProtKB-KW"/>
</dbReference>
<evidence type="ECO:0000256" key="12">
    <source>
        <dbReference type="ARBA" id="ARBA00023273"/>
    </source>
</evidence>
<evidence type="ECO:0000256" key="1">
    <source>
        <dbReference type="ARBA" id="ARBA00004170"/>
    </source>
</evidence>
<dbReference type="Gene3D" id="3.10.129.10">
    <property type="entry name" value="Hotdog Thioesterase"/>
    <property type="match status" value="1"/>
</dbReference>
<keyword evidence="26" id="KW-1185">Reference proteome</keyword>
<dbReference type="GO" id="GO:0016787">
    <property type="term" value="F:hydrolase activity"/>
    <property type="evidence" value="ECO:0007669"/>
    <property type="project" value="UniProtKB-KW"/>
</dbReference>